<feature type="region of interest" description="Disordered" evidence="2">
    <location>
        <begin position="1180"/>
        <end position="1204"/>
    </location>
</feature>
<evidence type="ECO:0000256" key="1">
    <source>
        <dbReference type="SAM" id="Coils"/>
    </source>
</evidence>
<dbReference type="PROSITE" id="PS50086">
    <property type="entry name" value="TBC_RABGAP"/>
    <property type="match status" value="1"/>
</dbReference>
<sequence length="1588" mass="190706">MDINQNESSMKLSKKTENYSQKEEIYDEILKLKEKFKTTGQKDVIEEILQKIYELPRRVKGLEINLNWLQVLQQRDGQVDEGKYYYYIFWSIILQRIFKKIENIKDNKNNYDRNNIETINNYFECIKQIIVQGEIKDENHSDIQIQKLQNKHDSEILTQAQIETLKFIFQKKQKKILGIQTSSGIRDALLLKDPKQCGFIVKSKKIRDGKLYKWEKPVDFIFETLEQYENEKLKDHQEKRKTKDKTSKDQEIQSSLKWIGKESYRIQIKEQYKDQESTYIYLPDKYALQVKSYLIYRKAMLSLKFTNNKSLSELFGNIVFQFKQKIIDQWYQNYMVNYCYEITKFKETKEEPKEKEKSIQQEKIVKKETMMKEISNNFQIIDRNDREKEKETKVDKKQQLLNQIQKQEKEEKKANNIFKSDGNIISLKEIGLQEEEQLNQIDFEKLQRLREEQEWYMKNKQSLQIQENLKAFQQTSQFAQNLGDDLINETQYKFQQEQVQIEKNAIQVLEVEIFSPSSNERLDHNYSFFLKYQYSCIEGESQKVLQLDEQYQIQNSQIDLYKLDEQDCFYKCKLQNNDPFCISQEIFRKRSENDLDIDDNIFSLEICIKSEDCSDDENWGIYKLGFNEYLKNVEGNDYWLICQLKNPWEQSGDVHYAFLHLIIFDKQYKTYFEYLQSLKKNQLFFQCPFYNDCVNLPYFQPGQILLVYNLLSVFEYEKNFLGEYKYEEREQEQRTQEELKGVSQCYADIRTLYYFMYMSQASKCLAYLTFQQQIWLKFEDKLYESNPNGQYISDFYEMCREGVPVENRFAIWFNNSSLFKNVGDIVFTLNDFCSDIHHLSDNVQVIEQIIKENWPSDIYSMKHDEMQELINNLVFKKREKVYKIISEISHASCVHMVPQMLLDLNMRFKSQLISKVQLSGRYNQIVQIIKDVILVGILDYNSKQAEETQQKATLKQISIIIYHQGLIDIVDKLITLNKKHKPNKNLQEYKIQSDVFWTLYCFYKDCLKYYINSEYKGKQIINDLFVLNYCFKIFIQDLWDYLDQLYINTDFLFEKAFLSMFANLFSRELLYRIWDIIFLEIFRKKIKPNWILISVAITILYNLKEILLKATSIDDVTIIIRNYCNFETNYNEFIKNIYFWIDKIFYQNNEGSKDDVFDDQYLTEKIQIQEDYLEQFNTTQKDQNQQVKQTKEKKAVSSDEKDEKHLQKLKNIPFSTLYEKYQGMKNNLQEIFDEKKVPKEFQDFEQIYGVLTNQPHYVHVVVHCCSKKLAENSEMQFIYKTSVDGDKPKVIYYQSKKQKDEDNWIQFQIDSKKFKEDKTLGKVTILIDENNLETQKTNLINIDRNQKKNKKQYKGYIEVDNLLYDQVVKLNIQMQERIIKANQSYYVPTGYALECSVIVQTCHSYDVIQSLSKRVSFYYLKNIGKKITEDQKSPHYLVYKHQLNKEKSVEIQYFPLYPNILFEKELQTNVYKSKLDFYNVDMINQWKINSYIPSNISKVIIDKILPQKFNLNEQEQLISKLTSQNGQFYLLDLFLICIIYSQESFPSKASLIFKQINQLFLLNFQVIFLDIQICLKEEEAKIQSLIQL</sequence>
<keyword evidence="5" id="KW-1185">Reference proteome</keyword>
<evidence type="ECO:0000259" key="3">
    <source>
        <dbReference type="PROSITE" id="PS50086"/>
    </source>
</evidence>
<dbReference type="EMBL" id="GG662331">
    <property type="protein sequence ID" value="EAS05754.2"/>
    <property type="molecule type" value="Genomic_DNA"/>
</dbReference>
<gene>
    <name evidence="4" type="ORF">TTHERM_01041940</name>
</gene>
<dbReference type="SUPFAM" id="SSF47923">
    <property type="entry name" value="Ypt/Rab-GAP domain of gyp1p"/>
    <property type="match status" value="1"/>
</dbReference>
<dbReference type="KEGG" id="tet:TTHERM_01041940"/>
<proteinExistence type="predicted"/>
<feature type="domain" description="Rab-GAP TBC" evidence="3">
    <location>
        <begin position="844"/>
        <end position="1081"/>
    </location>
</feature>
<feature type="compositionally biased region" description="Basic and acidic residues" evidence="2">
    <location>
        <begin position="1189"/>
        <end position="1204"/>
    </location>
</feature>
<accession>Q24D91</accession>
<reference evidence="5" key="1">
    <citation type="journal article" date="2006" name="PLoS Biol.">
        <title>Macronuclear genome sequence of the ciliate Tetrahymena thermophila, a model eukaryote.</title>
        <authorList>
            <person name="Eisen J.A."/>
            <person name="Coyne R.S."/>
            <person name="Wu M."/>
            <person name="Wu D."/>
            <person name="Thiagarajan M."/>
            <person name="Wortman J.R."/>
            <person name="Badger J.H."/>
            <person name="Ren Q."/>
            <person name="Amedeo P."/>
            <person name="Jones K.M."/>
            <person name="Tallon L.J."/>
            <person name="Delcher A.L."/>
            <person name="Salzberg S.L."/>
            <person name="Silva J.C."/>
            <person name="Haas B.J."/>
            <person name="Majoros W.H."/>
            <person name="Farzad M."/>
            <person name="Carlton J.M."/>
            <person name="Smith R.K. Jr."/>
            <person name="Garg J."/>
            <person name="Pearlman R.E."/>
            <person name="Karrer K.M."/>
            <person name="Sun L."/>
            <person name="Manning G."/>
            <person name="Elde N.C."/>
            <person name="Turkewitz A.P."/>
            <person name="Asai D.J."/>
            <person name="Wilkes D.E."/>
            <person name="Wang Y."/>
            <person name="Cai H."/>
            <person name="Collins K."/>
            <person name="Stewart B.A."/>
            <person name="Lee S.R."/>
            <person name="Wilamowska K."/>
            <person name="Weinberg Z."/>
            <person name="Ruzzo W.L."/>
            <person name="Wloga D."/>
            <person name="Gaertig J."/>
            <person name="Frankel J."/>
            <person name="Tsao C.-C."/>
            <person name="Gorovsky M.A."/>
            <person name="Keeling P.J."/>
            <person name="Waller R.F."/>
            <person name="Patron N.J."/>
            <person name="Cherry J.M."/>
            <person name="Stover N.A."/>
            <person name="Krieger C.J."/>
            <person name="del Toro C."/>
            <person name="Ryder H.F."/>
            <person name="Williamson S.C."/>
            <person name="Barbeau R.A."/>
            <person name="Hamilton E.P."/>
            <person name="Orias E."/>
        </authorList>
    </citation>
    <scope>NUCLEOTIDE SEQUENCE [LARGE SCALE GENOMIC DNA]</scope>
    <source>
        <strain evidence="5">SB210</strain>
    </source>
</reference>
<feature type="coiled-coil region" evidence="1">
    <location>
        <begin position="387"/>
        <end position="466"/>
    </location>
</feature>
<dbReference type="Proteomes" id="UP000009168">
    <property type="component" value="Unassembled WGS sequence"/>
</dbReference>
<dbReference type="RefSeq" id="XP_001025999.2">
    <property type="nucleotide sequence ID" value="XM_001025999.2"/>
</dbReference>
<protein>
    <recommendedName>
        <fullName evidence="3">Rab-GAP TBC domain-containing protein</fullName>
    </recommendedName>
</protein>
<dbReference type="InParanoid" id="Q24D91"/>
<evidence type="ECO:0000256" key="2">
    <source>
        <dbReference type="SAM" id="MobiDB-lite"/>
    </source>
</evidence>
<dbReference type="Gene3D" id="1.10.472.80">
    <property type="entry name" value="Ypt/Rab-GAP domain of gyp1p, domain 3"/>
    <property type="match status" value="1"/>
</dbReference>
<keyword evidence="1" id="KW-0175">Coiled coil</keyword>
<evidence type="ECO:0000313" key="4">
    <source>
        <dbReference type="EMBL" id="EAS05754.2"/>
    </source>
</evidence>
<name>Q24D91_TETTS</name>
<dbReference type="InterPro" id="IPR000195">
    <property type="entry name" value="Rab-GAP-TBC_dom"/>
</dbReference>
<organism evidence="4 5">
    <name type="scientific">Tetrahymena thermophila (strain SB210)</name>
    <dbReference type="NCBI Taxonomy" id="312017"/>
    <lineage>
        <taxon>Eukaryota</taxon>
        <taxon>Sar</taxon>
        <taxon>Alveolata</taxon>
        <taxon>Ciliophora</taxon>
        <taxon>Intramacronucleata</taxon>
        <taxon>Oligohymenophorea</taxon>
        <taxon>Hymenostomatida</taxon>
        <taxon>Tetrahymenina</taxon>
        <taxon>Tetrahymenidae</taxon>
        <taxon>Tetrahymena</taxon>
    </lineage>
</organism>
<dbReference type="HOGENOM" id="CLU_236363_0_0_1"/>
<dbReference type="GeneID" id="7837628"/>
<dbReference type="InterPro" id="IPR035969">
    <property type="entry name" value="Rab-GAP_TBC_sf"/>
</dbReference>
<dbReference type="SMART" id="SM00164">
    <property type="entry name" value="TBC"/>
    <property type="match status" value="1"/>
</dbReference>
<evidence type="ECO:0000313" key="5">
    <source>
        <dbReference type="Proteomes" id="UP000009168"/>
    </source>
</evidence>